<evidence type="ECO:0000256" key="5">
    <source>
        <dbReference type="SAM" id="Phobius"/>
    </source>
</evidence>
<dbReference type="InterPro" id="IPR004837">
    <property type="entry name" value="NaCa_Exmemb"/>
</dbReference>
<feature type="transmembrane region" description="Helical" evidence="5">
    <location>
        <begin position="81"/>
        <end position="99"/>
    </location>
</feature>
<evidence type="ECO:0000313" key="8">
    <source>
        <dbReference type="Proteomes" id="UP000229498"/>
    </source>
</evidence>
<feature type="domain" description="Sodium/calcium exchanger membrane region" evidence="6">
    <location>
        <begin position="198"/>
        <end position="343"/>
    </location>
</feature>
<feature type="transmembrane region" description="Helical" evidence="5">
    <location>
        <begin position="111"/>
        <end position="130"/>
    </location>
</feature>
<dbReference type="Gene3D" id="1.20.1420.30">
    <property type="entry name" value="NCX, central ion-binding region"/>
    <property type="match status" value="1"/>
</dbReference>
<comment type="subcellular location">
    <subcellularLocation>
        <location evidence="1">Membrane</location>
        <topology evidence="1">Multi-pass membrane protein</topology>
    </subcellularLocation>
</comment>
<evidence type="ECO:0000256" key="3">
    <source>
        <dbReference type="ARBA" id="ARBA00022989"/>
    </source>
</evidence>
<dbReference type="Pfam" id="PF01699">
    <property type="entry name" value="Na_Ca_ex"/>
    <property type="match status" value="2"/>
</dbReference>
<dbReference type="EMBL" id="PHIG01000063">
    <property type="protein sequence ID" value="PJK27485.1"/>
    <property type="molecule type" value="Genomic_DNA"/>
</dbReference>
<evidence type="ECO:0000313" key="7">
    <source>
        <dbReference type="EMBL" id="PJK27485.1"/>
    </source>
</evidence>
<evidence type="ECO:0000256" key="1">
    <source>
        <dbReference type="ARBA" id="ARBA00004141"/>
    </source>
</evidence>
<comment type="caution">
    <text evidence="7">The sequence shown here is derived from an EMBL/GenBank/DDBJ whole genome shotgun (WGS) entry which is preliminary data.</text>
</comment>
<reference evidence="7 8" key="1">
    <citation type="submission" date="2017-11" db="EMBL/GenBank/DDBJ databases">
        <title>Draft genome sequence of Rhizobiales bacterium SY3-13.</title>
        <authorList>
            <person name="Sun C."/>
        </authorList>
    </citation>
    <scope>NUCLEOTIDE SEQUENCE [LARGE SCALE GENOMIC DNA]</scope>
    <source>
        <strain evidence="7 8">SY3-13</strain>
    </source>
</reference>
<evidence type="ECO:0000256" key="4">
    <source>
        <dbReference type="ARBA" id="ARBA00023136"/>
    </source>
</evidence>
<dbReference type="GO" id="GO:0016020">
    <property type="term" value="C:membrane"/>
    <property type="evidence" value="ECO:0007669"/>
    <property type="project" value="UniProtKB-SubCell"/>
</dbReference>
<feature type="transmembrane region" description="Helical" evidence="5">
    <location>
        <begin position="6"/>
        <end position="26"/>
    </location>
</feature>
<feature type="transmembrane region" description="Helical" evidence="5">
    <location>
        <begin position="325"/>
        <end position="344"/>
    </location>
</feature>
<gene>
    <name evidence="7" type="ORF">CVT23_21435</name>
</gene>
<sequence length="345" mass="35412">MIDLAGLSVPLILTAFAAAGIVVLLAGARLTRLADRFADVSGIGEALTGAVFLGLITSLSGSVTSVWTAATGHPELSLSNALGGITAQTAFLVVADLSYRRANLEHAAASLPTMVSGAVLIVLLTMLLAAEALPPVSILGVHPVTPLLLIVYGLGMRIAAEAGARPMWGPAQTALTNLDEPDEPERGGESVLRLGGWILLLGALVGVAGLLIAEAGIAMVEKAGVREGVVGALMTAIATSTPELVTTVAAVRRGALTLAVSGILGGNAFDVLFAAFSDVAYRPGSIYHAMAQDQRLIVLVAILMTAVLLIGMLRRERYGLANVGFESVTMLGLYVASVAALIWLF</sequence>
<proteinExistence type="predicted"/>
<name>A0A2M9FVJ1_9PROT</name>
<dbReference type="RefSeq" id="WP_109795198.1">
    <property type="nucleotide sequence ID" value="NZ_PHIG01000063.1"/>
</dbReference>
<feature type="transmembrane region" description="Helical" evidence="5">
    <location>
        <begin position="258"/>
        <end position="276"/>
    </location>
</feature>
<dbReference type="OrthoDB" id="153124at2"/>
<protein>
    <submittedName>
        <fullName evidence="7">Cation transporter</fullName>
    </submittedName>
</protein>
<feature type="transmembrane region" description="Helical" evidence="5">
    <location>
        <begin position="194"/>
        <end position="217"/>
    </location>
</feature>
<evidence type="ECO:0000259" key="6">
    <source>
        <dbReference type="Pfam" id="PF01699"/>
    </source>
</evidence>
<keyword evidence="3 5" id="KW-1133">Transmembrane helix</keyword>
<evidence type="ECO:0000256" key="2">
    <source>
        <dbReference type="ARBA" id="ARBA00022692"/>
    </source>
</evidence>
<organism evidence="7 8">
    <name type="scientific">Minwuia thermotolerans</name>
    <dbReference type="NCBI Taxonomy" id="2056226"/>
    <lineage>
        <taxon>Bacteria</taxon>
        <taxon>Pseudomonadati</taxon>
        <taxon>Pseudomonadota</taxon>
        <taxon>Alphaproteobacteria</taxon>
        <taxon>Minwuiales</taxon>
        <taxon>Minwuiaceae</taxon>
        <taxon>Minwuia</taxon>
    </lineage>
</organism>
<keyword evidence="8" id="KW-1185">Reference proteome</keyword>
<dbReference type="GO" id="GO:0055085">
    <property type="term" value="P:transmembrane transport"/>
    <property type="evidence" value="ECO:0007669"/>
    <property type="project" value="InterPro"/>
</dbReference>
<accession>A0A2M9FVJ1</accession>
<dbReference type="AlphaFoldDB" id="A0A2M9FVJ1"/>
<dbReference type="InterPro" id="IPR044880">
    <property type="entry name" value="NCX_ion-bd_dom_sf"/>
</dbReference>
<dbReference type="Proteomes" id="UP000229498">
    <property type="component" value="Unassembled WGS sequence"/>
</dbReference>
<feature type="transmembrane region" description="Helical" evidence="5">
    <location>
        <begin position="136"/>
        <end position="155"/>
    </location>
</feature>
<feature type="transmembrane region" description="Helical" evidence="5">
    <location>
        <begin position="47"/>
        <end position="69"/>
    </location>
</feature>
<feature type="transmembrane region" description="Helical" evidence="5">
    <location>
        <begin position="296"/>
        <end position="313"/>
    </location>
</feature>
<feature type="transmembrane region" description="Helical" evidence="5">
    <location>
        <begin position="229"/>
        <end position="251"/>
    </location>
</feature>
<feature type="domain" description="Sodium/calcium exchanger membrane region" evidence="6">
    <location>
        <begin position="14"/>
        <end position="129"/>
    </location>
</feature>
<keyword evidence="2 5" id="KW-0812">Transmembrane</keyword>
<keyword evidence="4 5" id="KW-0472">Membrane</keyword>